<evidence type="ECO:0000313" key="1">
    <source>
        <dbReference type="EMBL" id="GBM48347.1"/>
    </source>
</evidence>
<proteinExistence type="predicted"/>
<sequence>MDAVVLDTTMFEEVFWNDVSRDLFAPFSTRNPNRIPFGYTILDDVSSSSSSDYEEEESPFFSDVFAREENIPNAESNNGGRDSIENILRLKRDLKEASCEEKRVSVESYDPEVLEQL</sequence>
<dbReference type="EMBL" id="BGPR01098232">
    <property type="protein sequence ID" value="GBM48370.1"/>
    <property type="molecule type" value="Genomic_DNA"/>
</dbReference>
<evidence type="ECO:0000313" key="4">
    <source>
        <dbReference type="EMBL" id="GBM48474.1"/>
    </source>
</evidence>
<organism evidence="4 5">
    <name type="scientific">Araneus ventricosus</name>
    <name type="common">Orbweaver spider</name>
    <name type="synonym">Epeira ventricosa</name>
    <dbReference type="NCBI Taxonomy" id="182803"/>
    <lineage>
        <taxon>Eukaryota</taxon>
        <taxon>Metazoa</taxon>
        <taxon>Ecdysozoa</taxon>
        <taxon>Arthropoda</taxon>
        <taxon>Chelicerata</taxon>
        <taxon>Arachnida</taxon>
        <taxon>Araneae</taxon>
        <taxon>Araneomorphae</taxon>
        <taxon>Entelegynae</taxon>
        <taxon>Araneoidea</taxon>
        <taxon>Araneidae</taxon>
        <taxon>Araneus</taxon>
    </lineage>
</organism>
<dbReference type="Proteomes" id="UP000499080">
    <property type="component" value="Unassembled WGS sequence"/>
</dbReference>
<evidence type="ECO:0000313" key="5">
    <source>
        <dbReference type="Proteomes" id="UP000499080"/>
    </source>
</evidence>
<evidence type="ECO:0000313" key="3">
    <source>
        <dbReference type="EMBL" id="GBM48428.1"/>
    </source>
</evidence>
<reference evidence="4 5" key="1">
    <citation type="journal article" date="2019" name="Sci. Rep.">
        <title>Orb-weaving spider Araneus ventricosus genome elucidates the spidroin gene catalogue.</title>
        <authorList>
            <person name="Kono N."/>
            <person name="Nakamura H."/>
            <person name="Ohtoshi R."/>
            <person name="Moran D.A.P."/>
            <person name="Shinohara A."/>
            <person name="Yoshida Y."/>
            <person name="Fujiwara M."/>
            <person name="Mori M."/>
            <person name="Tomita M."/>
            <person name="Arakawa K."/>
        </authorList>
    </citation>
    <scope>NUCLEOTIDE SEQUENCE [LARGE SCALE GENOMIC DNA]</scope>
</reference>
<protein>
    <submittedName>
        <fullName evidence="4">Uncharacterized protein</fullName>
    </submittedName>
</protein>
<dbReference type="EMBL" id="BGPR01098228">
    <property type="protein sequence ID" value="GBM48347.1"/>
    <property type="molecule type" value="Genomic_DNA"/>
</dbReference>
<evidence type="ECO:0000313" key="2">
    <source>
        <dbReference type="EMBL" id="GBM48370.1"/>
    </source>
</evidence>
<keyword evidence="5" id="KW-1185">Reference proteome</keyword>
<name>A0A4Y2G960_ARAVE</name>
<gene>
    <name evidence="2" type="ORF">AVEN_19161_1</name>
    <name evidence="1" type="ORF">AVEN_237136_1</name>
    <name evidence="3" type="ORF">AVEN_247838_1</name>
    <name evidence="4" type="ORF">AVEN_94118_1</name>
</gene>
<dbReference type="EMBL" id="BGPR01098256">
    <property type="protein sequence ID" value="GBM48474.1"/>
    <property type="molecule type" value="Genomic_DNA"/>
</dbReference>
<dbReference type="EMBL" id="BGPR01098250">
    <property type="protein sequence ID" value="GBM48428.1"/>
    <property type="molecule type" value="Genomic_DNA"/>
</dbReference>
<dbReference type="AlphaFoldDB" id="A0A4Y2G960"/>
<accession>A0A4Y2G960</accession>
<comment type="caution">
    <text evidence="4">The sequence shown here is derived from an EMBL/GenBank/DDBJ whole genome shotgun (WGS) entry which is preliminary data.</text>
</comment>